<proteinExistence type="predicted"/>
<evidence type="ECO:0000313" key="1">
    <source>
        <dbReference type="EMBL" id="NMD49727.1"/>
    </source>
</evidence>
<accession>A0A7X9LEW8</accession>
<dbReference type="SUPFAM" id="SSF53474">
    <property type="entry name" value="alpha/beta-Hydrolases"/>
    <property type="match status" value="1"/>
</dbReference>
<sequence>MNRRILFSILLGILLVLLSGIWWFSQTQRSPSRRSTTDTISATSQKTEDSRLQTVDYEVVYQGKQYHKNAVIYVPDSYQDGQAMNIFYLMHGSGMNHVAFAEVMQPLFDQWIAAGEMEPMLVVFPTYYPDSSFVVSNYTEDYPLNHFFARKEIDLVMKTVESKFTTYAENPNAQGFEASRNHRAFGGYSMGGITTWDVLVDKSQYFHDYMPMAGDSWIGQVTGQASDEAVAETLVSGLKKNQYGSEDFTIIAMVGENDGTKYSMQPQLDALRQNHSDLITTDNLTYWENANGGHNQESLELEVQHGVAYLFQENEAK</sequence>
<comment type="caution">
    <text evidence="1">The sequence shown here is derived from an EMBL/GenBank/DDBJ whole genome shotgun (WGS) entry which is preliminary data.</text>
</comment>
<dbReference type="PANTHER" id="PTHR48098">
    <property type="entry name" value="ENTEROCHELIN ESTERASE-RELATED"/>
    <property type="match status" value="1"/>
</dbReference>
<name>A0A7X9LEW8_STRRT</name>
<dbReference type="Gene3D" id="3.40.50.1820">
    <property type="entry name" value="alpha/beta hydrolase"/>
    <property type="match status" value="1"/>
</dbReference>
<dbReference type="InterPro" id="IPR050583">
    <property type="entry name" value="Mycobacterial_A85_antigen"/>
</dbReference>
<organism evidence="1 2">
    <name type="scientific">Streptococcus ratti</name>
    <dbReference type="NCBI Taxonomy" id="1341"/>
    <lineage>
        <taxon>Bacteria</taxon>
        <taxon>Bacillati</taxon>
        <taxon>Bacillota</taxon>
        <taxon>Bacilli</taxon>
        <taxon>Lactobacillales</taxon>
        <taxon>Streptococcaceae</taxon>
        <taxon>Streptococcus</taxon>
    </lineage>
</organism>
<dbReference type="RefSeq" id="WP_193523882.1">
    <property type="nucleotide sequence ID" value="NZ_JABASA010000020.1"/>
</dbReference>
<dbReference type="PANTHER" id="PTHR48098:SF1">
    <property type="entry name" value="DIACYLGLYCEROL ACYLTRANSFERASE_MYCOLYLTRANSFERASE AG85A"/>
    <property type="match status" value="1"/>
</dbReference>
<evidence type="ECO:0000313" key="2">
    <source>
        <dbReference type="Proteomes" id="UP000532121"/>
    </source>
</evidence>
<dbReference type="GO" id="GO:0016747">
    <property type="term" value="F:acyltransferase activity, transferring groups other than amino-acyl groups"/>
    <property type="evidence" value="ECO:0007669"/>
    <property type="project" value="TreeGrafter"/>
</dbReference>
<dbReference type="Proteomes" id="UP000532121">
    <property type="component" value="Unassembled WGS sequence"/>
</dbReference>
<gene>
    <name evidence="1" type="ORF">HHO37_08650</name>
</gene>
<dbReference type="InterPro" id="IPR029058">
    <property type="entry name" value="AB_hydrolase_fold"/>
</dbReference>
<reference evidence="1 2" key="1">
    <citation type="submission" date="2020-04" db="EMBL/GenBank/DDBJ databases">
        <title>MicrobeNet Type strains.</title>
        <authorList>
            <person name="Nicholson A.C."/>
        </authorList>
    </citation>
    <scope>NUCLEOTIDE SEQUENCE [LARGE SCALE GENOMIC DNA]</scope>
    <source>
        <strain evidence="1 2">DSM 22768</strain>
    </source>
</reference>
<dbReference type="EMBL" id="JABASA010000020">
    <property type="protein sequence ID" value="NMD49727.1"/>
    <property type="molecule type" value="Genomic_DNA"/>
</dbReference>
<dbReference type="AlphaFoldDB" id="A0A7X9LEW8"/>
<protein>
    <submittedName>
        <fullName evidence="1">Esterase</fullName>
    </submittedName>
</protein>